<feature type="DNA-binding region" description="H-T-H motif" evidence="4">
    <location>
        <begin position="33"/>
        <end position="52"/>
    </location>
</feature>
<dbReference type="PROSITE" id="PS50977">
    <property type="entry name" value="HTH_TETR_2"/>
    <property type="match status" value="1"/>
</dbReference>
<dbReference type="Proteomes" id="UP001143328">
    <property type="component" value="Unassembled WGS sequence"/>
</dbReference>
<feature type="domain" description="HTH tetR-type" evidence="5">
    <location>
        <begin position="10"/>
        <end position="70"/>
    </location>
</feature>
<reference evidence="6" key="2">
    <citation type="submission" date="2023-01" db="EMBL/GenBank/DDBJ databases">
        <authorList>
            <person name="Sun Q."/>
            <person name="Evtushenko L."/>
        </authorList>
    </citation>
    <scope>NUCLEOTIDE SEQUENCE</scope>
    <source>
        <strain evidence="6">VKM B-2935</strain>
    </source>
</reference>
<proteinExistence type="predicted"/>
<evidence type="ECO:0000259" key="5">
    <source>
        <dbReference type="PROSITE" id="PS50977"/>
    </source>
</evidence>
<keyword evidence="1" id="KW-0805">Transcription regulation</keyword>
<evidence type="ECO:0000256" key="4">
    <source>
        <dbReference type="PROSITE-ProRule" id="PRU00335"/>
    </source>
</evidence>
<dbReference type="RefSeq" id="WP_271196577.1">
    <property type="nucleotide sequence ID" value="NZ_BSFN01000010.1"/>
</dbReference>
<comment type="caution">
    <text evidence="6">The sequence shown here is derived from an EMBL/GenBank/DDBJ whole genome shotgun (WGS) entry which is preliminary data.</text>
</comment>
<dbReference type="InterPro" id="IPR036271">
    <property type="entry name" value="Tet_transcr_reg_TetR-rel_C_sf"/>
</dbReference>
<dbReference type="Gene3D" id="1.10.357.10">
    <property type="entry name" value="Tetracycline Repressor, domain 2"/>
    <property type="match status" value="1"/>
</dbReference>
<evidence type="ECO:0000256" key="2">
    <source>
        <dbReference type="ARBA" id="ARBA00023125"/>
    </source>
</evidence>
<keyword evidence="2 4" id="KW-0238">DNA-binding</keyword>
<accession>A0A9W6NH07</accession>
<name>A0A9W6NH07_9PSED</name>
<dbReference type="Pfam" id="PF16925">
    <property type="entry name" value="TetR_C_13"/>
    <property type="match status" value="1"/>
</dbReference>
<dbReference type="AlphaFoldDB" id="A0A9W6NH07"/>
<dbReference type="InterPro" id="IPR009057">
    <property type="entry name" value="Homeodomain-like_sf"/>
</dbReference>
<dbReference type="SUPFAM" id="SSF46689">
    <property type="entry name" value="Homeodomain-like"/>
    <property type="match status" value="1"/>
</dbReference>
<evidence type="ECO:0000313" key="7">
    <source>
        <dbReference type="Proteomes" id="UP001143328"/>
    </source>
</evidence>
<evidence type="ECO:0000313" key="6">
    <source>
        <dbReference type="EMBL" id="GLK90387.1"/>
    </source>
</evidence>
<gene>
    <name evidence="6" type="ORF">GCM10017655_34500</name>
</gene>
<evidence type="ECO:0000256" key="3">
    <source>
        <dbReference type="ARBA" id="ARBA00023163"/>
    </source>
</evidence>
<protein>
    <submittedName>
        <fullName evidence="6">TetR family transcriptional regulator</fullName>
    </submittedName>
</protein>
<dbReference type="Pfam" id="PF00440">
    <property type="entry name" value="TetR_N"/>
    <property type="match status" value="1"/>
</dbReference>
<sequence>MTTSNLPEILDVRENILATGQRIMAGKGFSAVGLNEILQTAGVPKGSFYHYFSSKDAFGEAMLHSYFEDYVAELEQTLSQPGKTMAQRLLHYFEVWQNTQSFYECQGKCLAVKLGAEVADLSEAMRLELKRGTAAIVERLAGAIAAGVKEGSLAVDETPECAAQSLYQLWLGASLMVKIVRTLHPFESAMLSTRKILQLSD</sequence>
<reference evidence="6" key="1">
    <citation type="journal article" date="2014" name="Int. J. Syst. Evol. Microbiol.">
        <title>Complete genome sequence of Corynebacterium casei LMG S-19264T (=DSM 44701T), isolated from a smear-ripened cheese.</title>
        <authorList>
            <consortium name="US DOE Joint Genome Institute (JGI-PGF)"/>
            <person name="Walter F."/>
            <person name="Albersmeier A."/>
            <person name="Kalinowski J."/>
            <person name="Ruckert C."/>
        </authorList>
    </citation>
    <scope>NUCLEOTIDE SEQUENCE</scope>
    <source>
        <strain evidence="6">VKM B-2935</strain>
    </source>
</reference>
<dbReference type="PANTHER" id="PTHR47506">
    <property type="entry name" value="TRANSCRIPTIONAL REGULATORY PROTEIN"/>
    <property type="match status" value="1"/>
</dbReference>
<keyword evidence="3" id="KW-0804">Transcription</keyword>
<dbReference type="InterPro" id="IPR001647">
    <property type="entry name" value="HTH_TetR"/>
</dbReference>
<dbReference type="GO" id="GO:0003677">
    <property type="term" value="F:DNA binding"/>
    <property type="evidence" value="ECO:0007669"/>
    <property type="project" value="UniProtKB-UniRule"/>
</dbReference>
<dbReference type="EMBL" id="BSFN01000010">
    <property type="protein sequence ID" value="GLK90387.1"/>
    <property type="molecule type" value="Genomic_DNA"/>
</dbReference>
<dbReference type="InterPro" id="IPR011075">
    <property type="entry name" value="TetR_C"/>
</dbReference>
<organism evidence="6 7">
    <name type="scientific">Pseudomonas turukhanskensis</name>
    <dbReference type="NCBI Taxonomy" id="1806536"/>
    <lineage>
        <taxon>Bacteria</taxon>
        <taxon>Pseudomonadati</taxon>
        <taxon>Pseudomonadota</taxon>
        <taxon>Gammaproteobacteria</taxon>
        <taxon>Pseudomonadales</taxon>
        <taxon>Pseudomonadaceae</taxon>
        <taxon>Pseudomonas</taxon>
    </lineage>
</organism>
<keyword evidence="7" id="KW-1185">Reference proteome</keyword>
<dbReference type="PRINTS" id="PR00455">
    <property type="entry name" value="HTHTETR"/>
</dbReference>
<evidence type="ECO:0000256" key="1">
    <source>
        <dbReference type="ARBA" id="ARBA00023015"/>
    </source>
</evidence>
<dbReference type="PANTHER" id="PTHR47506:SF6">
    <property type="entry name" value="HTH-TYPE TRANSCRIPTIONAL REPRESSOR NEMR"/>
    <property type="match status" value="1"/>
</dbReference>
<dbReference type="SUPFAM" id="SSF48498">
    <property type="entry name" value="Tetracyclin repressor-like, C-terminal domain"/>
    <property type="match status" value="1"/>
</dbReference>